<feature type="region of interest" description="Disordered" evidence="2">
    <location>
        <begin position="664"/>
        <end position="699"/>
    </location>
</feature>
<dbReference type="EMBL" id="BMAO01024675">
    <property type="protein sequence ID" value="GFQ96878.1"/>
    <property type="molecule type" value="Genomic_DNA"/>
</dbReference>
<dbReference type="GO" id="GO:0014069">
    <property type="term" value="C:postsynaptic density"/>
    <property type="evidence" value="ECO:0007669"/>
    <property type="project" value="TreeGrafter"/>
</dbReference>
<dbReference type="OrthoDB" id="3238794at2759"/>
<dbReference type="GO" id="GO:0051015">
    <property type="term" value="F:actin filament binding"/>
    <property type="evidence" value="ECO:0007669"/>
    <property type="project" value="TreeGrafter"/>
</dbReference>
<dbReference type="PANTHER" id="PTHR10672:SF3">
    <property type="entry name" value="PROTEIN HU-LI TAI SHAO"/>
    <property type="match status" value="1"/>
</dbReference>
<feature type="compositionally biased region" description="Basic and acidic residues" evidence="2">
    <location>
        <begin position="57"/>
        <end position="67"/>
    </location>
</feature>
<sequence>MIEEPSKKRVYWPLGKVGRLHKNWETTSMAEVETNGTVEEAQKNGPVTKYDPEDPEDQKQMWRPPDIDQDMKEMERRKRVDMIMNSQVFREELERIIECQINDGSLPANLAALQQVTELLLPNRRSSNIRAGHCVIPINDIRGVDGVRYTKLEKILRCKLAAAYRLIDLYGWSENIYNHITVRVSQDLEHFLLNPFGLQYPEVTASSLIKVDMQGNVIDPGSTSFTFNRAGFVLHSAVHAARPDIRCCIHIHHPPCVAVSAMKCGLLKISQESALIGEVSYHDYNGILVDTAEREQIARDLGPVNKVMILRNHGVLISGDSIEEALFYLQNFVLACETQVRLMPTGLDNIQIMSQEASQKVRNIITLNHANVTGKPDADEKDQFKLGKIWDLEFEAQMRMLDNAGFRTGYLYRYPLIRVEQPRLKNDVEVPPAATSFAQYLEEDKWLRPLKKLMDAGKQSRDKLRWVNSPNVYQKVEVLETGTSDPKKITKWVEKPDNGENDTWVQEGSPSHSTLVKIESPHQFIPKTGDPNEFKKKQKEMKQNRMHSKITAGPQSSILEGVTWEEIKKMQEDAQLNASGDQVVLMGAASKGIIQRQFQHNAMVYKTAYAKNPFDGISDEDLEEYYKIVEKKQRGEPIEDEIPDHIKPLLYEPVIERVEREVNSVQDLNTPPQSPASPPCSEEEASKSGGSVQRSMSARLSVEAAEEIREKSFQRRTLSERKPKSKITGDVTLNGEEKLKSAESGEVSAASRSSKESSPVKEKKKIKKKWHRNAKYVTLRGVILVTANNYLHFGLVLDVTIISF</sequence>
<comment type="caution">
    <text evidence="4">The sequence shown here is derived from an EMBL/GenBank/DDBJ whole genome shotgun (WGS) entry which is preliminary data.</text>
</comment>
<dbReference type="FunFam" id="3.40.225.10:FF:000013">
    <property type="entry name" value="Class II aldolase"/>
    <property type="match status" value="1"/>
</dbReference>
<protein>
    <submittedName>
        <fullName evidence="4">Protein hu-li tai shao</fullName>
    </submittedName>
</protein>
<dbReference type="GO" id="GO:0005886">
    <property type="term" value="C:plasma membrane"/>
    <property type="evidence" value="ECO:0007669"/>
    <property type="project" value="UniProtKB-SubCell"/>
</dbReference>
<dbReference type="SUPFAM" id="SSF53639">
    <property type="entry name" value="AraD/HMP-PK domain-like"/>
    <property type="match status" value="1"/>
</dbReference>
<feature type="compositionally biased region" description="Polar residues" evidence="2">
    <location>
        <begin position="688"/>
        <end position="698"/>
    </location>
</feature>
<reference evidence="4" key="1">
    <citation type="submission" date="2020-07" db="EMBL/GenBank/DDBJ databases">
        <title>Multicomponent nature underlies the extraordinary mechanical properties of spider dragline silk.</title>
        <authorList>
            <person name="Kono N."/>
            <person name="Nakamura H."/>
            <person name="Mori M."/>
            <person name="Yoshida Y."/>
            <person name="Ohtoshi R."/>
            <person name="Malay A.D."/>
            <person name="Moran D.A.P."/>
            <person name="Tomita M."/>
            <person name="Numata K."/>
            <person name="Arakawa K."/>
        </authorList>
    </citation>
    <scope>NUCLEOTIDE SEQUENCE</scope>
</reference>
<dbReference type="PANTHER" id="PTHR10672">
    <property type="entry name" value="ADDUCIN"/>
    <property type="match status" value="1"/>
</dbReference>
<dbReference type="GO" id="GO:0005856">
    <property type="term" value="C:cytoskeleton"/>
    <property type="evidence" value="ECO:0007669"/>
    <property type="project" value="TreeGrafter"/>
</dbReference>
<accession>A0A8X6G6V0</accession>
<name>A0A8X6G6V0_TRICU</name>
<evidence type="ECO:0000313" key="5">
    <source>
        <dbReference type="Proteomes" id="UP000887116"/>
    </source>
</evidence>
<feature type="domain" description="Class II aldolase/adducin N-terminal" evidence="3">
    <location>
        <begin position="158"/>
        <end position="340"/>
    </location>
</feature>
<feature type="region of interest" description="Disordered" evidence="2">
    <location>
        <begin position="713"/>
        <end position="765"/>
    </location>
</feature>
<dbReference type="InterPro" id="IPR036409">
    <property type="entry name" value="Aldolase_II/adducin_N_sf"/>
</dbReference>
<dbReference type="Gene3D" id="3.40.225.10">
    <property type="entry name" value="Class II aldolase/adducin N-terminal domain"/>
    <property type="match status" value="1"/>
</dbReference>
<comment type="similarity">
    <text evidence="1">Belongs to the aldolase class II family. Adducin subfamily.</text>
</comment>
<feature type="region of interest" description="Disordered" evidence="2">
    <location>
        <begin position="30"/>
        <end position="67"/>
    </location>
</feature>
<dbReference type="SMART" id="SM01007">
    <property type="entry name" value="Aldolase_II"/>
    <property type="match status" value="1"/>
</dbReference>
<proteinExistence type="inferred from homology"/>
<evidence type="ECO:0000313" key="4">
    <source>
        <dbReference type="EMBL" id="GFQ96878.1"/>
    </source>
</evidence>
<evidence type="ECO:0000256" key="2">
    <source>
        <dbReference type="SAM" id="MobiDB-lite"/>
    </source>
</evidence>
<dbReference type="NCBIfam" id="NF005451">
    <property type="entry name" value="PRK07044.1"/>
    <property type="match status" value="1"/>
</dbReference>
<dbReference type="AlphaFoldDB" id="A0A8X6G6V0"/>
<evidence type="ECO:0000256" key="1">
    <source>
        <dbReference type="ARBA" id="ARBA00006274"/>
    </source>
</evidence>
<organism evidence="4 5">
    <name type="scientific">Trichonephila clavata</name>
    <name type="common">Joro spider</name>
    <name type="synonym">Nephila clavata</name>
    <dbReference type="NCBI Taxonomy" id="2740835"/>
    <lineage>
        <taxon>Eukaryota</taxon>
        <taxon>Metazoa</taxon>
        <taxon>Ecdysozoa</taxon>
        <taxon>Arthropoda</taxon>
        <taxon>Chelicerata</taxon>
        <taxon>Arachnida</taxon>
        <taxon>Araneae</taxon>
        <taxon>Araneomorphae</taxon>
        <taxon>Entelegynae</taxon>
        <taxon>Araneoidea</taxon>
        <taxon>Nephilidae</taxon>
        <taxon>Trichonephila</taxon>
    </lineage>
</organism>
<gene>
    <name evidence="4" type="primary">hts</name>
    <name evidence="4" type="ORF">TNCT_25362</name>
</gene>
<keyword evidence="5" id="KW-1185">Reference proteome</keyword>
<dbReference type="InterPro" id="IPR001303">
    <property type="entry name" value="Aldolase_II/adducin_N"/>
</dbReference>
<dbReference type="InterPro" id="IPR051017">
    <property type="entry name" value="Aldolase-II_Adducin_sf"/>
</dbReference>
<dbReference type="Pfam" id="PF00596">
    <property type="entry name" value="Aldolase_II"/>
    <property type="match status" value="1"/>
</dbReference>
<feature type="compositionally biased region" description="Basic and acidic residues" evidence="2">
    <location>
        <begin position="713"/>
        <end position="722"/>
    </location>
</feature>
<evidence type="ECO:0000259" key="3">
    <source>
        <dbReference type="SMART" id="SM01007"/>
    </source>
</evidence>
<dbReference type="Proteomes" id="UP000887116">
    <property type="component" value="Unassembled WGS sequence"/>
</dbReference>